<name>A0A934TTK3_9BURK</name>
<evidence type="ECO:0000259" key="1">
    <source>
        <dbReference type="Pfam" id="PF09836"/>
    </source>
</evidence>
<reference evidence="2" key="2">
    <citation type="submission" date="2021-01" db="EMBL/GenBank/DDBJ databases">
        <authorList>
            <person name="Kang M."/>
        </authorList>
    </citation>
    <scope>NUCLEOTIDE SEQUENCE</scope>
    <source>
        <strain evidence="2">KACC 17527</strain>
    </source>
</reference>
<dbReference type="Proteomes" id="UP000630528">
    <property type="component" value="Unassembled WGS sequence"/>
</dbReference>
<gene>
    <name evidence="2" type="ORF">JJB11_14545</name>
</gene>
<keyword evidence="3" id="KW-1185">Reference proteome</keyword>
<dbReference type="RefSeq" id="WP_201172442.1">
    <property type="nucleotide sequence ID" value="NZ_JAEPWM010000005.1"/>
</dbReference>
<feature type="domain" description="Putative DNA-binding" evidence="1">
    <location>
        <begin position="6"/>
        <end position="98"/>
    </location>
</feature>
<dbReference type="EMBL" id="JAEPWM010000005">
    <property type="protein sequence ID" value="MBK6007317.1"/>
    <property type="molecule type" value="Genomic_DNA"/>
</dbReference>
<accession>A0A934TTK3</accession>
<evidence type="ECO:0000313" key="2">
    <source>
        <dbReference type="EMBL" id="MBK6007317.1"/>
    </source>
</evidence>
<dbReference type="GO" id="GO:0003677">
    <property type="term" value="F:DNA binding"/>
    <property type="evidence" value="ECO:0007669"/>
    <property type="project" value="UniProtKB-KW"/>
</dbReference>
<comment type="caution">
    <text evidence="2">The sequence shown here is derived from an EMBL/GenBank/DDBJ whole genome shotgun (WGS) entry which is preliminary data.</text>
</comment>
<protein>
    <submittedName>
        <fullName evidence="2">DNA-binding domain-containing protein</fullName>
    </submittedName>
</protein>
<reference evidence="2" key="1">
    <citation type="journal article" date="2012" name="J. Microbiol. Biotechnol.">
        <title>Ramlibacter ginsenosidimutans sp. nov., with ginsenoside-converting activity.</title>
        <authorList>
            <person name="Wang L."/>
            <person name="An D.S."/>
            <person name="Kim S.G."/>
            <person name="Jin F.X."/>
            <person name="Kim S.C."/>
            <person name="Lee S.T."/>
            <person name="Im W.T."/>
        </authorList>
    </citation>
    <scope>NUCLEOTIDE SEQUENCE</scope>
    <source>
        <strain evidence="2">KACC 17527</strain>
    </source>
</reference>
<proteinExistence type="predicted"/>
<evidence type="ECO:0000313" key="3">
    <source>
        <dbReference type="Proteomes" id="UP000630528"/>
    </source>
</evidence>
<organism evidence="2 3">
    <name type="scientific">Ramlibacter ginsenosidimutans</name>
    <dbReference type="NCBI Taxonomy" id="502333"/>
    <lineage>
        <taxon>Bacteria</taxon>
        <taxon>Pseudomonadati</taxon>
        <taxon>Pseudomonadota</taxon>
        <taxon>Betaproteobacteria</taxon>
        <taxon>Burkholderiales</taxon>
        <taxon>Comamonadaceae</taxon>
        <taxon>Ramlibacter</taxon>
    </lineage>
</organism>
<keyword evidence="2" id="KW-0238">DNA-binding</keyword>
<dbReference type="AlphaFoldDB" id="A0A934TTK3"/>
<dbReference type="InterPro" id="IPR018640">
    <property type="entry name" value="DUF2063"/>
</dbReference>
<sequence>MPALLELQHAMHARLAGVSNDDAPAWIQAPAAEVAERLAVYRGTVLDTLVRALRLSHPTVHRLVGDAFFHGAGRLFAQQHLPASADLDRYGDGFSQFLQDFAPCATLTYVPDVARLDRAVHRALHAEDAEPLAFGALAAAAASTDPDRLRFVAHPSVSLLCSPFPVDAIWRAVLQQDDDAMAAVDLDSGPVHLIVERVAGSVEVTRIAASEWPASQCLLQGRPLAELLDAPGAIDIPDLLARHFRAGRLVAFATHPPEGDSP</sequence>
<dbReference type="Pfam" id="PF09836">
    <property type="entry name" value="DUF2063"/>
    <property type="match status" value="1"/>
</dbReference>